<keyword evidence="1" id="KW-0812">Transmembrane</keyword>
<feature type="transmembrane region" description="Helical" evidence="1">
    <location>
        <begin position="7"/>
        <end position="27"/>
    </location>
</feature>
<organism evidence="2 3">
    <name type="scientific">Candidatus Roizmanbacteria bacterium RIFCSPLOWO2_01_FULL_38_12</name>
    <dbReference type="NCBI Taxonomy" id="1802061"/>
    <lineage>
        <taxon>Bacteria</taxon>
        <taxon>Candidatus Roizmaniibacteriota</taxon>
    </lineage>
</organism>
<proteinExistence type="predicted"/>
<dbReference type="Proteomes" id="UP000177141">
    <property type="component" value="Unassembled WGS sequence"/>
</dbReference>
<gene>
    <name evidence="2" type="ORF">A3A93_01235</name>
</gene>
<sequence length="152" mass="16343">MKSIPRQYLIVAGVIVVLLVIIGFFTFGRKASETAEDKETVFGEPVEVIPTVDSSVKAQVKGDKDAVITISAVPSGTKKIEYELSYNTTSGSIEGVFGSIDVNGKSTVTEDITFGTCSSGVCRYHSIEGPVKGTFKFSGSYGKRLLEKEFKV</sequence>
<dbReference type="STRING" id="1802061.A3A93_01235"/>
<name>A0A1F7IR64_9BACT</name>
<reference evidence="2 3" key="1">
    <citation type="journal article" date="2016" name="Nat. Commun.">
        <title>Thousands of microbial genomes shed light on interconnected biogeochemical processes in an aquifer system.</title>
        <authorList>
            <person name="Anantharaman K."/>
            <person name="Brown C.T."/>
            <person name="Hug L.A."/>
            <person name="Sharon I."/>
            <person name="Castelle C.J."/>
            <person name="Probst A.J."/>
            <person name="Thomas B.C."/>
            <person name="Singh A."/>
            <person name="Wilkins M.J."/>
            <person name="Karaoz U."/>
            <person name="Brodie E.L."/>
            <person name="Williams K.H."/>
            <person name="Hubbard S.S."/>
            <person name="Banfield J.F."/>
        </authorList>
    </citation>
    <scope>NUCLEOTIDE SEQUENCE [LARGE SCALE GENOMIC DNA]</scope>
</reference>
<evidence type="ECO:0000256" key="1">
    <source>
        <dbReference type="SAM" id="Phobius"/>
    </source>
</evidence>
<comment type="caution">
    <text evidence="2">The sequence shown here is derived from an EMBL/GenBank/DDBJ whole genome shotgun (WGS) entry which is preliminary data.</text>
</comment>
<protein>
    <submittedName>
        <fullName evidence="2">Uncharacterized protein</fullName>
    </submittedName>
</protein>
<keyword evidence="1" id="KW-1133">Transmembrane helix</keyword>
<evidence type="ECO:0000313" key="3">
    <source>
        <dbReference type="Proteomes" id="UP000177141"/>
    </source>
</evidence>
<evidence type="ECO:0000313" key="2">
    <source>
        <dbReference type="EMBL" id="OGK45822.1"/>
    </source>
</evidence>
<dbReference type="AlphaFoldDB" id="A0A1F7IR64"/>
<dbReference type="EMBL" id="MGAL01000048">
    <property type="protein sequence ID" value="OGK45822.1"/>
    <property type="molecule type" value="Genomic_DNA"/>
</dbReference>
<keyword evidence="1" id="KW-0472">Membrane</keyword>
<accession>A0A1F7IR64</accession>